<name>A0A1H9W3N0_9MICO</name>
<dbReference type="AlphaFoldDB" id="A0A1H9W3N0"/>
<gene>
    <name evidence="1" type="ORF">SAMN05216199_2755</name>
</gene>
<dbReference type="InterPro" id="IPR036689">
    <property type="entry name" value="ESAT-6-like_sf"/>
</dbReference>
<sequence length="84" mass="9360">MNTSVGRAQAAVLDDQAAKIKKAKSEIDDLINQLKTCWWGDDQKKFESRWQGQYASDLTKAASSLAKTADQIRTEAKQQDRTSA</sequence>
<organism evidence="1 2">
    <name type="scientific">Pedococcus cremeus</name>
    <dbReference type="NCBI Taxonomy" id="587636"/>
    <lineage>
        <taxon>Bacteria</taxon>
        <taxon>Bacillati</taxon>
        <taxon>Actinomycetota</taxon>
        <taxon>Actinomycetes</taxon>
        <taxon>Micrococcales</taxon>
        <taxon>Intrasporangiaceae</taxon>
        <taxon>Pedococcus</taxon>
    </lineage>
</organism>
<accession>A0A1H9W3N0</accession>
<dbReference type="STRING" id="587636.SAMN05216199_2755"/>
<dbReference type="SUPFAM" id="SSF140453">
    <property type="entry name" value="EsxAB dimer-like"/>
    <property type="match status" value="1"/>
</dbReference>
<proteinExistence type="predicted"/>
<reference evidence="2" key="1">
    <citation type="submission" date="2016-10" db="EMBL/GenBank/DDBJ databases">
        <authorList>
            <person name="Varghese N."/>
            <person name="Submissions S."/>
        </authorList>
    </citation>
    <scope>NUCLEOTIDE SEQUENCE [LARGE SCALE GENOMIC DNA]</scope>
    <source>
        <strain evidence="2">CGMCC 1.6963</strain>
    </source>
</reference>
<protein>
    <submittedName>
        <fullName evidence="1">Proteins of 100 residues with WXG</fullName>
    </submittedName>
</protein>
<evidence type="ECO:0000313" key="1">
    <source>
        <dbReference type="EMBL" id="SES28351.1"/>
    </source>
</evidence>
<dbReference type="Gene3D" id="1.10.287.1060">
    <property type="entry name" value="ESAT-6-like"/>
    <property type="match status" value="1"/>
</dbReference>
<dbReference type="Proteomes" id="UP000199019">
    <property type="component" value="Unassembled WGS sequence"/>
</dbReference>
<dbReference type="EMBL" id="FOHB01000004">
    <property type="protein sequence ID" value="SES28351.1"/>
    <property type="molecule type" value="Genomic_DNA"/>
</dbReference>
<evidence type="ECO:0000313" key="2">
    <source>
        <dbReference type="Proteomes" id="UP000199019"/>
    </source>
</evidence>
<keyword evidence="2" id="KW-1185">Reference proteome</keyword>